<keyword evidence="4" id="KW-0442">Lipid degradation</keyword>
<dbReference type="eggNOG" id="ENOG502QSFT">
    <property type="taxonomic scope" value="Eukaryota"/>
</dbReference>
<dbReference type="InterPro" id="IPR026856">
    <property type="entry name" value="Sialidase_fam"/>
</dbReference>
<evidence type="ECO:0000259" key="7">
    <source>
        <dbReference type="Pfam" id="PF13088"/>
    </source>
</evidence>
<dbReference type="GO" id="GO:0005737">
    <property type="term" value="C:cytoplasm"/>
    <property type="evidence" value="ECO:0007669"/>
    <property type="project" value="TreeGrafter"/>
</dbReference>
<reference evidence="8" key="3">
    <citation type="submission" date="2025-08" db="UniProtKB">
        <authorList>
            <consortium name="Ensembl"/>
        </authorList>
    </citation>
    <scope>IDENTIFICATION</scope>
</reference>
<dbReference type="CDD" id="cd15482">
    <property type="entry name" value="Sialidase_non-viral"/>
    <property type="match status" value="1"/>
</dbReference>
<dbReference type="Gene3D" id="2.120.10.10">
    <property type="match status" value="1"/>
</dbReference>
<evidence type="ECO:0000256" key="5">
    <source>
        <dbReference type="ARBA" id="ARBA00023277"/>
    </source>
</evidence>
<dbReference type="OMA" id="VQWRAQE"/>
<evidence type="ECO:0000256" key="2">
    <source>
        <dbReference type="ARBA" id="ARBA00009348"/>
    </source>
</evidence>
<evidence type="ECO:0000256" key="4">
    <source>
        <dbReference type="ARBA" id="ARBA00022963"/>
    </source>
</evidence>
<dbReference type="Proteomes" id="UP000007267">
    <property type="component" value="Unassembled WGS sequence"/>
</dbReference>
<dbReference type="InterPro" id="IPR036278">
    <property type="entry name" value="Sialidase_sf"/>
</dbReference>
<dbReference type="STRING" id="13735.ENSPSIP00000005090"/>
<reference evidence="9" key="2">
    <citation type="journal article" date="2013" name="Nat. Genet.">
        <title>The draft genomes of soft-shell turtle and green sea turtle yield insights into the development and evolution of the turtle-specific body plan.</title>
        <authorList>
            <person name="Wang Z."/>
            <person name="Pascual-Anaya J."/>
            <person name="Zadissa A."/>
            <person name="Li W."/>
            <person name="Niimura Y."/>
            <person name="Huang Z."/>
            <person name="Li C."/>
            <person name="White S."/>
            <person name="Xiong Z."/>
            <person name="Fang D."/>
            <person name="Wang B."/>
            <person name="Ming Y."/>
            <person name="Chen Y."/>
            <person name="Zheng Y."/>
            <person name="Kuraku S."/>
            <person name="Pignatelli M."/>
            <person name="Herrero J."/>
            <person name="Beal K."/>
            <person name="Nozawa M."/>
            <person name="Li Q."/>
            <person name="Wang J."/>
            <person name="Zhang H."/>
            <person name="Yu L."/>
            <person name="Shigenobu S."/>
            <person name="Wang J."/>
            <person name="Liu J."/>
            <person name="Flicek P."/>
            <person name="Searle S."/>
            <person name="Wang J."/>
            <person name="Kuratani S."/>
            <person name="Yin Y."/>
            <person name="Aken B."/>
            <person name="Zhang G."/>
            <person name="Irie N."/>
        </authorList>
    </citation>
    <scope>NUCLEOTIDE SEQUENCE [LARGE SCALE GENOMIC DNA]</scope>
    <source>
        <strain evidence="9">Daiwa-1</strain>
    </source>
</reference>
<dbReference type="GO" id="GO:0004308">
    <property type="term" value="F:exo-alpha-sialidase activity"/>
    <property type="evidence" value="ECO:0007669"/>
    <property type="project" value="UniProtKB-EC"/>
</dbReference>
<dbReference type="OrthoDB" id="2739686at2759"/>
<comment type="similarity">
    <text evidence="2">Belongs to the glycosyl hydrolase 33 family.</text>
</comment>
<keyword evidence="6" id="KW-0326">Glycosidase</keyword>
<evidence type="ECO:0000256" key="3">
    <source>
        <dbReference type="ARBA" id="ARBA00012733"/>
    </source>
</evidence>
<reference evidence="8" key="4">
    <citation type="submission" date="2025-09" db="UniProtKB">
        <authorList>
            <consortium name="Ensembl"/>
        </authorList>
    </citation>
    <scope>IDENTIFICATION</scope>
</reference>
<dbReference type="RefSeq" id="XP_006120933.1">
    <property type="nucleotide sequence ID" value="XM_006120871.3"/>
</dbReference>
<keyword evidence="6" id="KW-0378">Hydrolase</keyword>
<dbReference type="Pfam" id="PF13088">
    <property type="entry name" value="BNR_2"/>
    <property type="match status" value="1"/>
</dbReference>
<dbReference type="KEGG" id="pss:102443493"/>
<dbReference type="GO" id="GO:0016020">
    <property type="term" value="C:membrane"/>
    <property type="evidence" value="ECO:0007669"/>
    <property type="project" value="TreeGrafter"/>
</dbReference>
<evidence type="ECO:0000256" key="1">
    <source>
        <dbReference type="ARBA" id="ARBA00000427"/>
    </source>
</evidence>
<comment type="catalytic activity">
    <reaction evidence="1">
        <text>Hydrolysis of alpha-(2-&gt;3)-, alpha-(2-&gt;6)-, alpha-(2-&gt;8)- glycosidic linkages of terminal sialic acid residues in oligosaccharides, glycoproteins, glycolipids, colominic acid and synthetic substrates.</text>
        <dbReference type="EC" id="3.2.1.18"/>
    </reaction>
</comment>
<dbReference type="EC" id="3.2.1.18" evidence="3"/>
<dbReference type="Ensembl" id="ENSPSIT00000005119.1">
    <property type="protein sequence ID" value="ENSPSIP00000005090.1"/>
    <property type="gene ID" value="ENSPSIG00000004750.1"/>
</dbReference>
<dbReference type="GeneTree" id="ENSGT00950000182944"/>
<evidence type="ECO:0000313" key="9">
    <source>
        <dbReference type="Proteomes" id="UP000007267"/>
    </source>
</evidence>
<dbReference type="SUPFAM" id="SSF50939">
    <property type="entry name" value="Sialidases"/>
    <property type="match status" value="1"/>
</dbReference>
<sequence length="400" mass="44616">MGCCICSCSPSLELLVPVLQKDELFQEGSWTYRIPALLYIKTSRTILAFTEQRAGKKDESAKRIVMQRGAYDDAKRTVQWEPMQIVVENVKLDTQKARAVPHRPMNPCPVYDEVTGNVVLVFIAVEGNVSEQEQIRKKENKARLCQVSSADNGVSWGLVTDLTDSATVPENWATFAVGPGHGLQLYEVESLVIPAHAYWISVDKKSTSPHPFCFISDDHGRTWRRGNYLAENAGECQMVELKSQGKPVLYCNARSKEQCRVQAVSDIEGKDFSHGLISKLVEPCHSGGCHGSVIGFPCPASVQSEQDTWLLYSHPTSCCCRKDLGVYLNREPLNPESWGESTVICKGYCAYSDLQYMGPGPEGSPLFCCLFEFGKKCNYEIIFLMFTLKEVFPSESHAPE</sequence>
<dbReference type="EMBL" id="AGCU01070394">
    <property type="status" value="NOT_ANNOTATED_CDS"/>
    <property type="molecule type" value="Genomic_DNA"/>
</dbReference>
<dbReference type="EMBL" id="AGCU01070396">
    <property type="status" value="NOT_ANNOTATED_CDS"/>
    <property type="molecule type" value="Genomic_DNA"/>
</dbReference>
<dbReference type="InterPro" id="IPR011040">
    <property type="entry name" value="Sialidase"/>
</dbReference>
<protein>
    <recommendedName>
        <fullName evidence="3">exo-alpha-sialidase</fullName>
        <ecNumber evidence="3">3.2.1.18</ecNumber>
    </recommendedName>
</protein>
<dbReference type="PANTHER" id="PTHR10628">
    <property type="entry name" value="SIALIDASE"/>
    <property type="match status" value="1"/>
</dbReference>
<name>K7FAN0_PELSI</name>
<reference evidence="9" key="1">
    <citation type="submission" date="2011-10" db="EMBL/GenBank/DDBJ databases">
        <authorList>
            <consortium name="Soft-shell Turtle Genome Consortium"/>
        </authorList>
    </citation>
    <scope>NUCLEOTIDE SEQUENCE [LARGE SCALE GENOMIC DNA]</scope>
    <source>
        <strain evidence="9">Daiwa-1</strain>
    </source>
</reference>
<dbReference type="AlphaFoldDB" id="K7FAN0"/>
<feature type="domain" description="Sialidase" evidence="7">
    <location>
        <begin position="54"/>
        <end position="357"/>
    </location>
</feature>
<keyword evidence="4" id="KW-0443">Lipid metabolism</keyword>
<dbReference type="GO" id="GO:0006689">
    <property type="term" value="P:ganglioside catabolic process"/>
    <property type="evidence" value="ECO:0007669"/>
    <property type="project" value="TreeGrafter"/>
</dbReference>
<proteinExistence type="inferred from homology"/>
<evidence type="ECO:0000313" key="8">
    <source>
        <dbReference type="Ensembl" id="ENSPSIP00000005090.1"/>
    </source>
</evidence>
<dbReference type="GO" id="GO:0009313">
    <property type="term" value="P:oligosaccharide catabolic process"/>
    <property type="evidence" value="ECO:0007669"/>
    <property type="project" value="TreeGrafter"/>
</dbReference>
<keyword evidence="9" id="KW-1185">Reference proteome</keyword>
<evidence type="ECO:0000256" key="6">
    <source>
        <dbReference type="ARBA" id="ARBA00023295"/>
    </source>
</evidence>
<dbReference type="HOGENOM" id="CLU_024620_2_1_1"/>
<dbReference type="EMBL" id="AGCU01070395">
    <property type="status" value="NOT_ANNOTATED_CDS"/>
    <property type="molecule type" value="Genomic_DNA"/>
</dbReference>
<organism evidence="8 9">
    <name type="scientific">Pelodiscus sinensis</name>
    <name type="common">Chinese softshell turtle</name>
    <name type="synonym">Trionyx sinensis</name>
    <dbReference type="NCBI Taxonomy" id="13735"/>
    <lineage>
        <taxon>Eukaryota</taxon>
        <taxon>Metazoa</taxon>
        <taxon>Chordata</taxon>
        <taxon>Craniata</taxon>
        <taxon>Vertebrata</taxon>
        <taxon>Euteleostomi</taxon>
        <taxon>Archelosauria</taxon>
        <taxon>Testudinata</taxon>
        <taxon>Testudines</taxon>
        <taxon>Cryptodira</taxon>
        <taxon>Trionychia</taxon>
        <taxon>Trionychidae</taxon>
        <taxon>Pelodiscus</taxon>
    </lineage>
</organism>
<keyword evidence="5" id="KW-0119">Carbohydrate metabolism</keyword>
<dbReference type="PANTHER" id="PTHR10628:SF6">
    <property type="entry name" value="SIALIDASE-2"/>
    <property type="match status" value="1"/>
</dbReference>
<accession>K7FAN0</accession>